<feature type="domain" description="Zinc finger CGNR" evidence="1">
    <location>
        <begin position="131"/>
        <end position="170"/>
    </location>
</feature>
<organism evidence="2 3">
    <name type="scientific">Arthrobacter glacialis</name>
    <dbReference type="NCBI Taxonomy" id="1664"/>
    <lineage>
        <taxon>Bacteria</taxon>
        <taxon>Bacillati</taxon>
        <taxon>Actinomycetota</taxon>
        <taxon>Actinomycetes</taxon>
        <taxon>Micrococcales</taxon>
        <taxon>Micrococcaceae</taxon>
        <taxon>Arthrobacter</taxon>
    </lineage>
</organism>
<dbReference type="Pfam" id="PF11706">
    <property type="entry name" value="zf-CGNR"/>
    <property type="match status" value="1"/>
</dbReference>
<evidence type="ECO:0000313" key="2">
    <source>
        <dbReference type="EMBL" id="POH71745.1"/>
    </source>
</evidence>
<dbReference type="InterPro" id="IPR021005">
    <property type="entry name" value="Znf_CGNR"/>
</dbReference>
<dbReference type="InterPro" id="IPR023286">
    <property type="entry name" value="ABATE_dom_sf"/>
</dbReference>
<dbReference type="InterPro" id="IPR010852">
    <property type="entry name" value="ABATE"/>
</dbReference>
<proteinExistence type="predicted"/>
<accession>A0A2S3ZR83</accession>
<dbReference type="Proteomes" id="UP000237061">
    <property type="component" value="Unassembled WGS sequence"/>
</dbReference>
<dbReference type="PANTHER" id="PTHR35525">
    <property type="entry name" value="BLL6575 PROTEIN"/>
    <property type="match status" value="1"/>
</dbReference>
<comment type="caution">
    <text evidence="2">The sequence shown here is derived from an EMBL/GenBank/DDBJ whole genome shotgun (WGS) entry which is preliminary data.</text>
</comment>
<evidence type="ECO:0000259" key="1">
    <source>
        <dbReference type="Pfam" id="PF11706"/>
    </source>
</evidence>
<reference evidence="2 3" key="1">
    <citation type="submission" date="2018-01" db="EMBL/GenBank/DDBJ databases">
        <title>Arthrobacter sp. nov., from glaciers in China.</title>
        <authorList>
            <person name="Liu Q."/>
            <person name="Xin Y.-H."/>
        </authorList>
    </citation>
    <scope>NUCLEOTIDE SEQUENCE [LARGE SCALE GENOMIC DNA]</scope>
    <source>
        <strain evidence="2 3">HLT2-12-2</strain>
    </source>
</reference>
<keyword evidence="3" id="KW-1185">Reference proteome</keyword>
<dbReference type="Gene3D" id="1.10.3300.10">
    <property type="entry name" value="Jann2411-like domain"/>
    <property type="match status" value="1"/>
</dbReference>
<dbReference type="AlphaFoldDB" id="A0A2S3ZR83"/>
<name>A0A2S3ZR83_ARTGL</name>
<evidence type="ECO:0000313" key="3">
    <source>
        <dbReference type="Proteomes" id="UP000237061"/>
    </source>
</evidence>
<gene>
    <name evidence="2" type="ORF">CVS27_19190</name>
</gene>
<dbReference type="EMBL" id="PPXC01000023">
    <property type="protein sequence ID" value="POH71745.1"/>
    <property type="molecule type" value="Genomic_DNA"/>
</dbReference>
<sequence length="174" mass="18839">MQFNHDNMTGPQLAAELVNLVASGRWTIELAQVILGDHQIRRASLTETVDVLLQAWAVRLRSAFAAADVESRCAAINELLEEGAARAYLTTHDRLRPHLHFAAENDDVVARVKAVTAGGLAIFTVESEGGRLGVCAKVGCEIAFVDTSRNGLRAYCSARCGNSDAVRRHRGQIS</sequence>
<dbReference type="SUPFAM" id="SSF160904">
    <property type="entry name" value="Jann2411-like"/>
    <property type="match status" value="1"/>
</dbReference>
<dbReference type="PANTHER" id="PTHR35525:SF3">
    <property type="entry name" value="BLL6575 PROTEIN"/>
    <property type="match status" value="1"/>
</dbReference>
<protein>
    <recommendedName>
        <fullName evidence="1">Zinc finger CGNR domain-containing protein</fullName>
    </recommendedName>
</protein>